<dbReference type="SUPFAM" id="SSF100950">
    <property type="entry name" value="NagB/RpiA/CoA transferase-like"/>
    <property type="match status" value="1"/>
</dbReference>
<keyword evidence="3" id="KW-1133">Transmembrane helix</keyword>
<protein>
    <recommendedName>
        <fullName evidence="4">HTH deoR-type domain-containing protein</fullName>
    </recommendedName>
</protein>
<dbReference type="EMBL" id="AOFI03000003">
    <property type="protein sequence ID" value="KAF4325750.1"/>
    <property type="molecule type" value="Genomic_DNA"/>
</dbReference>
<accession>A0A8J4SL12</accession>
<dbReference type="InterPro" id="IPR037171">
    <property type="entry name" value="NagB/RpiA_transferase-like"/>
</dbReference>
<dbReference type="PROSITE" id="PS51000">
    <property type="entry name" value="HTH_DEOR_2"/>
    <property type="match status" value="1"/>
</dbReference>
<dbReference type="PANTHER" id="PTHR30363:SF44">
    <property type="entry name" value="AGA OPERON TRANSCRIPTIONAL REPRESSOR-RELATED"/>
    <property type="match status" value="1"/>
</dbReference>
<dbReference type="Proteomes" id="UP000702964">
    <property type="component" value="Unassembled WGS sequence"/>
</dbReference>
<dbReference type="InterPro" id="IPR018639">
    <property type="entry name" value="DUF2062"/>
</dbReference>
<gene>
    <name evidence="5" type="ORF">G195_000701</name>
</gene>
<dbReference type="Gene3D" id="1.10.10.10">
    <property type="entry name" value="Winged helix-like DNA-binding domain superfamily/Winged helix DNA-binding domain"/>
    <property type="match status" value="1"/>
</dbReference>
<organism evidence="5 6">
    <name type="scientific">Phytophthora kernoviae 00238/432</name>
    <dbReference type="NCBI Taxonomy" id="1284355"/>
    <lineage>
        <taxon>Eukaryota</taxon>
        <taxon>Sar</taxon>
        <taxon>Stramenopiles</taxon>
        <taxon>Oomycota</taxon>
        <taxon>Peronosporomycetes</taxon>
        <taxon>Peronosporales</taxon>
        <taxon>Peronosporaceae</taxon>
        <taxon>Phytophthora</taxon>
    </lineage>
</organism>
<name>A0A8J4SL12_9STRA</name>
<dbReference type="Pfam" id="PF00455">
    <property type="entry name" value="DeoRC"/>
    <property type="match status" value="1"/>
</dbReference>
<evidence type="ECO:0000313" key="6">
    <source>
        <dbReference type="Proteomes" id="UP000702964"/>
    </source>
</evidence>
<keyword evidence="2" id="KW-0804">Transcription</keyword>
<dbReference type="PRINTS" id="PR00037">
    <property type="entry name" value="HTHLACR"/>
</dbReference>
<dbReference type="SMART" id="SM01134">
    <property type="entry name" value="DeoRC"/>
    <property type="match status" value="1"/>
</dbReference>
<dbReference type="GO" id="GO:0003700">
    <property type="term" value="F:DNA-binding transcription factor activity"/>
    <property type="evidence" value="ECO:0007669"/>
    <property type="project" value="InterPro"/>
</dbReference>
<evidence type="ECO:0000313" key="5">
    <source>
        <dbReference type="EMBL" id="KAF4325750.1"/>
    </source>
</evidence>
<reference evidence="5" key="1">
    <citation type="journal article" date="2015" name="Genom Data">
        <title>Draft genome sequences of Phytophthora kernoviae and Phytophthora ramorum lineage EU2 from Scotland.</title>
        <authorList>
            <person name="Sambles C."/>
            <person name="Schlenzig A."/>
            <person name="O'Neill P."/>
            <person name="Grant M."/>
            <person name="Studholme D.J."/>
        </authorList>
    </citation>
    <scope>NUCLEOTIDE SEQUENCE</scope>
    <source>
        <strain evidence="5">00238/432</strain>
    </source>
</reference>
<feature type="transmembrane region" description="Helical" evidence="3">
    <location>
        <begin position="275"/>
        <end position="299"/>
    </location>
</feature>
<sequence>MKFYFRKHCDAQGSMRVTELSERCGVTEETIRRDLDKLEQAGRLRRSHGGAVSVKYKEEGQSEIPYPERAVTHAEEKRRIADEAVKMVEPGDRIALDASTTAWYMAAGLPNIPLTVLTNSIKVAAELSNKEQIRVIATGVHLTKGISESNELQALVKQKMISIADEVILLADSSKFGVQAFTRVAELSSVAKVITDLGLDEEQVSGSLPAAIVGNVVGKLTFLPIILMPLAKQIGSWILPAHSMGQGPVHESAFMELFRGNWSALSELLLGGLDILAGMSVFGVILGVISYFVVKFFYVRALKRRFERRLEKRKQAAMSPTPASVLIRKTSQS</sequence>
<evidence type="ECO:0000256" key="2">
    <source>
        <dbReference type="ARBA" id="ARBA00023163"/>
    </source>
</evidence>
<comment type="caution">
    <text evidence="5">The sequence shown here is derived from an EMBL/GenBank/DDBJ whole genome shotgun (WGS) entry which is preliminary data.</text>
</comment>
<dbReference type="SUPFAM" id="SSF46785">
    <property type="entry name" value="Winged helix' DNA-binding domain"/>
    <property type="match status" value="1"/>
</dbReference>
<keyword evidence="3" id="KW-0812">Transmembrane</keyword>
<evidence type="ECO:0000259" key="4">
    <source>
        <dbReference type="PROSITE" id="PS51000"/>
    </source>
</evidence>
<dbReference type="SMART" id="SM00420">
    <property type="entry name" value="HTH_DEOR"/>
    <property type="match status" value="1"/>
</dbReference>
<reference evidence="5" key="2">
    <citation type="submission" date="2020-02" db="EMBL/GenBank/DDBJ databases">
        <authorList>
            <person name="Studholme D.J."/>
        </authorList>
    </citation>
    <scope>NUCLEOTIDE SEQUENCE</scope>
    <source>
        <strain evidence="5">00238/432</strain>
    </source>
</reference>
<dbReference type="PANTHER" id="PTHR30363">
    <property type="entry name" value="HTH-TYPE TRANSCRIPTIONAL REGULATOR SRLR-RELATED"/>
    <property type="match status" value="1"/>
</dbReference>
<evidence type="ECO:0000256" key="1">
    <source>
        <dbReference type="ARBA" id="ARBA00023015"/>
    </source>
</evidence>
<dbReference type="Gene3D" id="3.40.50.1360">
    <property type="match status" value="1"/>
</dbReference>
<keyword evidence="1" id="KW-0805">Transcription regulation</keyword>
<dbReference type="Pfam" id="PF08220">
    <property type="entry name" value="HTH_DeoR"/>
    <property type="match status" value="1"/>
</dbReference>
<dbReference type="InterPro" id="IPR036390">
    <property type="entry name" value="WH_DNA-bd_sf"/>
</dbReference>
<dbReference type="AlphaFoldDB" id="A0A8J4SL12"/>
<dbReference type="InterPro" id="IPR014036">
    <property type="entry name" value="DeoR-like_C"/>
</dbReference>
<evidence type="ECO:0000256" key="3">
    <source>
        <dbReference type="SAM" id="Phobius"/>
    </source>
</evidence>
<dbReference type="Pfam" id="PF09835">
    <property type="entry name" value="DUF2062"/>
    <property type="match status" value="1"/>
</dbReference>
<dbReference type="InterPro" id="IPR036388">
    <property type="entry name" value="WH-like_DNA-bd_sf"/>
</dbReference>
<feature type="domain" description="HTH deoR-type" evidence="4">
    <location>
        <begin position="1"/>
        <end position="53"/>
    </location>
</feature>
<proteinExistence type="predicted"/>
<dbReference type="InterPro" id="IPR001034">
    <property type="entry name" value="DeoR_HTH"/>
</dbReference>
<keyword evidence="3" id="KW-0472">Membrane</keyword>
<dbReference type="InterPro" id="IPR050313">
    <property type="entry name" value="Carb_Metab_HTH_regulators"/>
</dbReference>